<dbReference type="InterPro" id="IPR007627">
    <property type="entry name" value="RNA_pol_sigma70_r2"/>
</dbReference>
<dbReference type="InterPro" id="IPR014284">
    <property type="entry name" value="RNA_pol_sigma-70_dom"/>
</dbReference>
<dbReference type="PANTHER" id="PTHR43133">
    <property type="entry name" value="RNA POLYMERASE ECF-TYPE SIGMA FACTO"/>
    <property type="match status" value="1"/>
</dbReference>
<dbReference type="InterPro" id="IPR036388">
    <property type="entry name" value="WH-like_DNA-bd_sf"/>
</dbReference>
<sequence length="197" mass="22656">MRKRMRTGKVRSLPELSVEEMSHCLVSVGRTRDMAAYERLFRHFGPRIRSYMMKRASDPALAEELMQETMMMVWRKAELFDPARGNASAWIFTVARNVRVDSLRKMRRPEFDPDDPALVPDGPEAPDVQFEQDENAARMRSALSGLPEEQAELLRMSFFEEVSHSIIAERLDLPLGTVKSRIRAAFSRLRTALGENQ</sequence>
<reference evidence="8 9" key="1">
    <citation type="submission" date="2017-03" db="EMBL/GenBank/DDBJ databases">
        <title>Foreign affairs: Plasmid Transfer between Roseobacters and Rhizobia.</title>
        <authorList>
            <person name="Bartling P."/>
            <person name="Bunk B."/>
            <person name="Overmann J."/>
            <person name="Brinkmann H."/>
            <person name="Petersen J."/>
        </authorList>
    </citation>
    <scope>NUCLEOTIDE SEQUENCE [LARGE SCALE GENOMIC DNA]</scope>
    <source>
        <strain evidence="8 9">MACL11</strain>
    </source>
</reference>
<organism evidence="8 9">
    <name type="scientific">Martelella mediterranea DSM 17316</name>
    <dbReference type="NCBI Taxonomy" id="1122214"/>
    <lineage>
        <taxon>Bacteria</taxon>
        <taxon>Pseudomonadati</taxon>
        <taxon>Pseudomonadota</taxon>
        <taxon>Alphaproteobacteria</taxon>
        <taxon>Hyphomicrobiales</taxon>
        <taxon>Aurantimonadaceae</taxon>
        <taxon>Martelella</taxon>
    </lineage>
</organism>
<protein>
    <submittedName>
        <fullName evidence="8">Sigma-K factor</fullName>
    </submittedName>
</protein>
<dbReference type="SUPFAM" id="SSF88946">
    <property type="entry name" value="Sigma2 domain of RNA polymerase sigma factors"/>
    <property type="match status" value="1"/>
</dbReference>
<evidence type="ECO:0000313" key="8">
    <source>
        <dbReference type="EMBL" id="AQZ52259.1"/>
    </source>
</evidence>
<keyword evidence="3" id="KW-0731">Sigma factor</keyword>
<dbReference type="KEGG" id="mmed:Mame_02937"/>
<dbReference type="PANTHER" id="PTHR43133:SF62">
    <property type="entry name" value="RNA POLYMERASE SIGMA FACTOR SIGZ"/>
    <property type="match status" value="1"/>
</dbReference>
<dbReference type="InterPro" id="IPR007630">
    <property type="entry name" value="RNA_pol_sigma70_r4"/>
</dbReference>
<dbReference type="STRING" id="1122214.Mame_02937"/>
<dbReference type="InterPro" id="IPR013325">
    <property type="entry name" value="RNA_pol_sigma_r2"/>
</dbReference>
<evidence type="ECO:0000256" key="1">
    <source>
        <dbReference type="ARBA" id="ARBA00010641"/>
    </source>
</evidence>
<keyword evidence="5" id="KW-0804">Transcription</keyword>
<evidence type="ECO:0000256" key="5">
    <source>
        <dbReference type="ARBA" id="ARBA00023163"/>
    </source>
</evidence>
<evidence type="ECO:0000256" key="2">
    <source>
        <dbReference type="ARBA" id="ARBA00023015"/>
    </source>
</evidence>
<dbReference type="InterPro" id="IPR039425">
    <property type="entry name" value="RNA_pol_sigma-70-like"/>
</dbReference>
<evidence type="ECO:0000256" key="3">
    <source>
        <dbReference type="ARBA" id="ARBA00023082"/>
    </source>
</evidence>
<dbReference type="EMBL" id="CP020330">
    <property type="protein sequence ID" value="AQZ52259.1"/>
    <property type="molecule type" value="Genomic_DNA"/>
</dbReference>
<keyword evidence="9" id="KW-1185">Reference proteome</keyword>
<dbReference type="Gene3D" id="1.10.1740.10">
    <property type="match status" value="1"/>
</dbReference>
<dbReference type="GO" id="GO:0016987">
    <property type="term" value="F:sigma factor activity"/>
    <property type="evidence" value="ECO:0007669"/>
    <property type="project" value="UniProtKB-KW"/>
</dbReference>
<dbReference type="InterPro" id="IPR013324">
    <property type="entry name" value="RNA_pol_sigma_r3/r4-like"/>
</dbReference>
<dbReference type="Proteomes" id="UP000191135">
    <property type="component" value="Chromosome"/>
</dbReference>
<dbReference type="SUPFAM" id="SSF88659">
    <property type="entry name" value="Sigma3 and sigma4 domains of RNA polymerase sigma factors"/>
    <property type="match status" value="1"/>
</dbReference>
<feature type="domain" description="RNA polymerase sigma-70 region 4" evidence="7">
    <location>
        <begin position="142"/>
        <end position="190"/>
    </location>
</feature>
<keyword evidence="4" id="KW-0238">DNA-binding</keyword>
<dbReference type="Pfam" id="PF04545">
    <property type="entry name" value="Sigma70_r4"/>
    <property type="match status" value="1"/>
</dbReference>
<dbReference type="GO" id="GO:0003677">
    <property type="term" value="F:DNA binding"/>
    <property type="evidence" value="ECO:0007669"/>
    <property type="project" value="UniProtKB-KW"/>
</dbReference>
<keyword evidence="2" id="KW-0805">Transcription regulation</keyword>
<name>A0A1U9Z3I0_9HYPH</name>
<evidence type="ECO:0000259" key="6">
    <source>
        <dbReference type="Pfam" id="PF04542"/>
    </source>
</evidence>
<gene>
    <name evidence="8" type="primary">sigK_2</name>
    <name evidence="8" type="ORF">Mame_02937</name>
</gene>
<feature type="domain" description="RNA polymerase sigma-70 region 2" evidence="6">
    <location>
        <begin position="40"/>
        <end position="108"/>
    </location>
</feature>
<evidence type="ECO:0000259" key="7">
    <source>
        <dbReference type="Pfam" id="PF04545"/>
    </source>
</evidence>
<accession>A0A1U9Z3I0</accession>
<dbReference type="Gene3D" id="1.10.10.10">
    <property type="entry name" value="Winged helix-like DNA-binding domain superfamily/Winged helix DNA-binding domain"/>
    <property type="match status" value="1"/>
</dbReference>
<dbReference type="AlphaFoldDB" id="A0A1U9Z3I0"/>
<dbReference type="NCBIfam" id="TIGR02937">
    <property type="entry name" value="sigma70-ECF"/>
    <property type="match status" value="1"/>
</dbReference>
<dbReference type="eggNOG" id="COG1595">
    <property type="taxonomic scope" value="Bacteria"/>
</dbReference>
<evidence type="ECO:0000256" key="4">
    <source>
        <dbReference type="ARBA" id="ARBA00023125"/>
    </source>
</evidence>
<evidence type="ECO:0000313" key="9">
    <source>
        <dbReference type="Proteomes" id="UP000191135"/>
    </source>
</evidence>
<proteinExistence type="inferred from homology"/>
<dbReference type="GO" id="GO:0006352">
    <property type="term" value="P:DNA-templated transcription initiation"/>
    <property type="evidence" value="ECO:0007669"/>
    <property type="project" value="InterPro"/>
</dbReference>
<dbReference type="Pfam" id="PF04542">
    <property type="entry name" value="Sigma70_r2"/>
    <property type="match status" value="1"/>
</dbReference>
<comment type="similarity">
    <text evidence="1">Belongs to the sigma-70 factor family. ECF subfamily.</text>
</comment>
<dbReference type="CDD" id="cd06171">
    <property type="entry name" value="Sigma70_r4"/>
    <property type="match status" value="1"/>
</dbReference>